<keyword evidence="2" id="KW-1185">Reference proteome</keyword>
<evidence type="ECO:0000313" key="2">
    <source>
        <dbReference type="Proteomes" id="UP000887572"/>
    </source>
</evidence>
<feature type="chain" id="PRO_5036788156" evidence="1">
    <location>
        <begin position="23"/>
        <end position="86"/>
    </location>
</feature>
<dbReference type="WBParaSite" id="Gr19_v10_g16814.t1">
    <property type="protein sequence ID" value="Gr19_v10_g16814.t1"/>
    <property type="gene ID" value="Gr19_v10_g16814"/>
</dbReference>
<reference evidence="3" key="1">
    <citation type="submission" date="2022-11" db="UniProtKB">
        <authorList>
            <consortium name="WormBaseParasite"/>
        </authorList>
    </citation>
    <scope>IDENTIFICATION</scope>
</reference>
<organism evidence="2 3">
    <name type="scientific">Globodera rostochiensis</name>
    <name type="common">Golden nematode worm</name>
    <name type="synonym">Heterodera rostochiensis</name>
    <dbReference type="NCBI Taxonomy" id="31243"/>
    <lineage>
        <taxon>Eukaryota</taxon>
        <taxon>Metazoa</taxon>
        <taxon>Ecdysozoa</taxon>
        <taxon>Nematoda</taxon>
        <taxon>Chromadorea</taxon>
        <taxon>Rhabditida</taxon>
        <taxon>Tylenchina</taxon>
        <taxon>Tylenchomorpha</taxon>
        <taxon>Tylenchoidea</taxon>
        <taxon>Heteroderidae</taxon>
        <taxon>Heteroderinae</taxon>
        <taxon>Globodera</taxon>
    </lineage>
</organism>
<dbReference type="AlphaFoldDB" id="A0A914HGR5"/>
<accession>A0A914HGR5</accession>
<dbReference type="Proteomes" id="UP000887572">
    <property type="component" value="Unplaced"/>
</dbReference>
<protein>
    <submittedName>
        <fullName evidence="3">Secreted protein</fullName>
    </submittedName>
</protein>
<feature type="signal peptide" evidence="1">
    <location>
        <begin position="1"/>
        <end position="22"/>
    </location>
</feature>
<evidence type="ECO:0000256" key="1">
    <source>
        <dbReference type="SAM" id="SignalP"/>
    </source>
</evidence>
<evidence type="ECO:0000313" key="3">
    <source>
        <dbReference type="WBParaSite" id="Gr19_v10_g16814.t1"/>
    </source>
</evidence>
<sequence>MKLIVFNYCIAFTLWLRYSAYGKAELRWREKRQVSTGTLSPLGSGGSCQPLTVPNGIVNYLPIGIAQNSLIGGTAQPAGTTANNFN</sequence>
<keyword evidence="1" id="KW-0732">Signal</keyword>
<name>A0A914HGR5_GLORO</name>
<proteinExistence type="predicted"/>